<feature type="region of interest" description="Disordered" evidence="1">
    <location>
        <begin position="427"/>
        <end position="559"/>
    </location>
</feature>
<dbReference type="InterPro" id="IPR002575">
    <property type="entry name" value="Aminoglycoside_PTrfase"/>
</dbReference>
<feature type="region of interest" description="Disordered" evidence="1">
    <location>
        <begin position="328"/>
        <end position="395"/>
    </location>
</feature>
<evidence type="ECO:0000256" key="1">
    <source>
        <dbReference type="SAM" id="MobiDB-lite"/>
    </source>
</evidence>
<protein>
    <submittedName>
        <fullName evidence="3">Aminoglycoside phosphotransferase</fullName>
    </submittedName>
</protein>
<feature type="compositionally biased region" description="Polar residues" evidence="1">
    <location>
        <begin position="483"/>
        <end position="494"/>
    </location>
</feature>
<name>A0A2N3RBJ6_9BIFI</name>
<dbReference type="EMBL" id="PCHJ01000012">
    <property type="protein sequence ID" value="PKV09871.1"/>
    <property type="molecule type" value="Genomic_DNA"/>
</dbReference>
<feature type="compositionally biased region" description="Low complexity" evidence="1">
    <location>
        <begin position="506"/>
        <end position="518"/>
    </location>
</feature>
<dbReference type="AlphaFoldDB" id="A0A2N3RBJ6"/>
<organism evidence="3 4">
    <name type="scientific">Bifidobacterium asteroides</name>
    <dbReference type="NCBI Taxonomy" id="1684"/>
    <lineage>
        <taxon>Bacteria</taxon>
        <taxon>Bacillati</taxon>
        <taxon>Actinomycetota</taxon>
        <taxon>Actinomycetes</taxon>
        <taxon>Bifidobacteriales</taxon>
        <taxon>Bifidobacteriaceae</taxon>
        <taxon>Bifidobacterium</taxon>
    </lineage>
</organism>
<reference evidence="3 4" key="1">
    <citation type="submission" date="2017-10" db="EMBL/GenBank/DDBJ databases">
        <title>Bifidobacterium genomics.</title>
        <authorList>
            <person name="Lugli G.A."/>
            <person name="Milani C."/>
            <person name="Mancabelli L."/>
        </authorList>
    </citation>
    <scope>NUCLEOTIDE SEQUENCE [LARGE SCALE GENOMIC DNA]</scope>
    <source>
        <strain evidence="3 4">1460B</strain>
    </source>
</reference>
<gene>
    <name evidence="3" type="ORF">CQR44_0423</name>
</gene>
<comment type="caution">
    <text evidence="3">The sequence shown here is derived from an EMBL/GenBank/DDBJ whole genome shotgun (WGS) entry which is preliminary data.</text>
</comment>
<sequence>MDNRIHNSPCIILENVSERTKLTLAALASAAMPEVPMTGARDCDQLSSLDRAQGVDCAVVQDATGNVYDVWATSSEAGKRRLAARVKAAQALADAKEMAAMGFRVEHILAYQPGEKADSPTGTTAVAVMTHCPGRIRPLHLLTLNECTAAGTAIGAIHRVRPDFLKTHGYPAFSTAQIAAQLRGWIKRLRMDGHVPKEITDSWASIVATDGLWSFETCTVHGGFSDGDLLYAGSGLSGVYGWQDMQVNDPARDLAWIFAKLDGSRRNAVIAAYGRMMGARLDDLIMLRANLWLQMEQVGDFITALDHADNERIIQFKAQVERLAQQLGDHEQNQRVRRQQQTSGSSPTGAPSTITVGTLLGDDNAENPASEQGLAAADAATSPKEPSFEPSDESSATIAISRAEMADLAQTQTAMDHSEAGNKPIRQAQSTNLGSDNQPKPPAVAPVAQEEESGLSDHFRGIGSPATGDEDTDGEANPKVATNDPSVDGQSSNPAGAGEAASQPHDASSAQALASDQAETVVIPRKPLPEQTPTLTADGQASASPPESGSSPEEHQGDA</sequence>
<dbReference type="InterPro" id="IPR011009">
    <property type="entry name" value="Kinase-like_dom_sf"/>
</dbReference>
<evidence type="ECO:0000259" key="2">
    <source>
        <dbReference type="Pfam" id="PF01636"/>
    </source>
</evidence>
<feature type="compositionally biased region" description="Low complexity" evidence="1">
    <location>
        <begin position="541"/>
        <end position="551"/>
    </location>
</feature>
<dbReference type="GO" id="GO:0016740">
    <property type="term" value="F:transferase activity"/>
    <property type="evidence" value="ECO:0007669"/>
    <property type="project" value="UniProtKB-KW"/>
</dbReference>
<proteinExistence type="predicted"/>
<dbReference type="SUPFAM" id="SSF56112">
    <property type="entry name" value="Protein kinase-like (PK-like)"/>
    <property type="match status" value="1"/>
</dbReference>
<feature type="compositionally biased region" description="Polar residues" evidence="1">
    <location>
        <begin position="427"/>
        <end position="438"/>
    </location>
</feature>
<evidence type="ECO:0000313" key="3">
    <source>
        <dbReference type="EMBL" id="PKV09871.1"/>
    </source>
</evidence>
<feature type="domain" description="Aminoglycoside phosphotransferase" evidence="2">
    <location>
        <begin position="119"/>
        <end position="275"/>
    </location>
</feature>
<dbReference type="Proteomes" id="UP000233731">
    <property type="component" value="Unassembled WGS sequence"/>
</dbReference>
<keyword evidence="3" id="KW-0808">Transferase</keyword>
<evidence type="ECO:0000313" key="4">
    <source>
        <dbReference type="Proteomes" id="UP000233731"/>
    </source>
</evidence>
<dbReference type="Gene3D" id="3.90.1200.10">
    <property type="match status" value="1"/>
</dbReference>
<feature type="compositionally biased region" description="Low complexity" evidence="1">
    <location>
        <begin position="342"/>
        <end position="355"/>
    </location>
</feature>
<dbReference type="Pfam" id="PF01636">
    <property type="entry name" value="APH"/>
    <property type="match status" value="1"/>
</dbReference>
<accession>A0A2N3RBJ6</accession>